<dbReference type="RefSeq" id="XP_011199453.1">
    <property type="nucleotide sequence ID" value="XM_011201151.3"/>
</dbReference>
<feature type="binding site" evidence="9">
    <location>
        <begin position="182"/>
        <end position="188"/>
    </location>
    <ligand>
        <name>GTP</name>
        <dbReference type="ChEBI" id="CHEBI:37565"/>
    </ligand>
</feature>
<dbReference type="FunFam" id="1.10.400.10:FF:000010">
    <property type="entry name" value="Guanine nucleotide-binding protein alpha-13 subunit"/>
    <property type="match status" value="1"/>
</dbReference>
<dbReference type="OrthoDB" id="5817230at2759"/>
<protein>
    <submittedName>
        <fullName evidence="11 13">Guanine Nucleotide-binding protein G(f) subunit alpha</fullName>
    </submittedName>
</protein>
<dbReference type="InterPro" id="IPR011025">
    <property type="entry name" value="GproteinA_insert"/>
</dbReference>
<comment type="subunit">
    <text evidence="3">G proteins are composed of 3 units; alpha, beta and gamma. The alpha chain contains the guanine nucleotide binding site.</text>
</comment>
<feature type="binding site" evidence="9">
    <location>
        <begin position="51"/>
        <end position="56"/>
    </location>
    <ligand>
        <name>GTP</name>
        <dbReference type="ChEBI" id="CHEBI:37565"/>
    </ligand>
</feature>
<organism evidence="11">
    <name type="scientific">Bactrocera dorsalis</name>
    <name type="common">Oriental fruit fly</name>
    <name type="synonym">Dacus dorsalis</name>
    <dbReference type="NCBI Taxonomy" id="27457"/>
    <lineage>
        <taxon>Eukaryota</taxon>
        <taxon>Metazoa</taxon>
        <taxon>Ecdysozoa</taxon>
        <taxon>Arthropoda</taxon>
        <taxon>Hexapoda</taxon>
        <taxon>Insecta</taxon>
        <taxon>Pterygota</taxon>
        <taxon>Neoptera</taxon>
        <taxon>Endopterygota</taxon>
        <taxon>Diptera</taxon>
        <taxon>Brachycera</taxon>
        <taxon>Muscomorpha</taxon>
        <taxon>Tephritoidea</taxon>
        <taxon>Tephritidae</taxon>
        <taxon>Bactrocera</taxon>
        <taxon>Bactrocera</taxon>
    </lineage>
</organism>
<keyword evidence="4 10" id="KW-0479">Metal-binding</keyword>
<evidence type="ECO:0000256" key="7">
    <source>
        <dbReference type="ARBA" id="ARBA00023134"/>
    </source>
</evidence>
<dbReference type="PANTHER" id="PTHR10218:SF367">
    <property type="entry name" value="GUANINE NUCLEOTIDE-BINDING PROTEIN G(F) SUBUNIT ALPHA"/>
    <property type="match status" value="1"/>
</dbReference>
<feature type="binding site" evidence="9">
    <location>
        <position position="363"/>
    </location>
    <ligand>
        <name>GTP</name>
        <dbReference type="ChEBI" id="CHEBI:37565"/>
    </ligand>
</feature>
<dbReference type="EMBL" id="GAKP01012914">
    <property type="protein sequence ID" value="JAC46038.1"/>
    <property type="molecule type" value="Transcribed_RNA"/>
</dbReference>
<evidence type="ECO:0000256" key="3">
    <source>
        <dbReference type="ARBA" id="ARBA00011356"/>
    </source>
</evidence>
<feature type="binding site" evidence="9">
    <location>
        <begin position="284"/>
        <end position="287"/>
    </location>
    <ligand>
        <name>GTP</name>
        <dbReference type="ChEBI" id="CHEBI:37565"/>
    </ligand>
</feature>
<dbReference type="SUPFAM" id="SSF52540">
    <property type="entry name" value="P-loop containing nucleoside triphosphate hydrolases"/>
    <property type="match status" value="1"/>
</dbReference>
<dbReference type="GO" id="GO:0007191">
    <property type="term" value="P:adenylate cyclase-activating dopamine receptor signaling pathway"/>
    <property type="evidence" value="ECO:0007669"/>
    <property type="project" value="TreeGrafter"/>
</dbReference>
<evidence type="ECO:0000256" key="1">
    <source>
        <dbReference type="ARBA" id="ARBA00003069"/>
    </source>
</evidence>
<reference evidence="11" key="1">
    <citation type="journal article" date="2014" name="BMC Genomics">
        <title>Characterizing the developmental transcriptome of the oriental fruit fly, Bactrocera dorsalis (Diptera: Tephritidae) through comparative genomic analysis with Drosophila melanogaster utilizing modENCODE datasets.</title>
        <authorList>
            <person name="Geib S.M."/>
            <person name="Calla B."/>
            <person name="Hall B."/>
            <person name="Hou S."/>
            <person name="Manoukis N.C."/>
        </authorList>
    </citation>
    <scope>NUCLEOTIDE SEQUENCE</scope>
    <source>
        <strain evidence="11">Punador</strain>
    </source>
</reference>
<dbReference type="GO" id="GO:0007606">
    <property type="term" value="P:sensory perception of chemical stimulus"/>
    <property type="evidence" value="ECO:0007669"/>
    <property type="project" value="TreeGrafter"/>
</dbReference>
<evidence type="ECO:0000256" key="5">
    <source>
        <dbReference type="ARBA" id="ARBA00022741"/>
    </source>
</evidence>
<dbReference type="Proteomes" id="UP001652620">
    <property type="component" value="Chromosome 5"/>
</dbReference>
<evidence type="ECO:0000256" key="2">
    <source>
        <dbReference type="ARBA" id="ARBA00005804"/>
    </source>
</evidence>
<evidence type="ECO:0000256" key="4">
    <source>
        <dbReference type="ARBA" id="ARBA00022723"/>
    </source>
</evidence>
<reference evidence="13" key="2">
    <citation type="submission" date="2022-04" db="UniProtKB">
        <authorList>
            <consortium name="RefSeq"/>
        </authorList>
    </citation>
    <scope>IDENTIFICATION</scope>
    <source>
        <strain evidence="13">Punador</strain>
        <tissue evidence="14">Adult</tissue>
    </source>
</reference>
<dbReference type="Gene3D" id="1.10.400.10">
    <property type="entry name" value="GI Alpha 1, domain 2-like"/>
    <property type="match status" value="1"/>
</dbReference>
<sequence>MKLRLLRCLRHTKPQVPDEFHTTPQDVEQQFTEVRKSFREAVKILLLGTAESGKTTIIKQMRILHINGYTDEERCDKIPEIYQNIHESIYQLVQHMSILGIQYQSIASRKCADYILSMGDQAPEYMNEEYCDHIITLWNDVGIRTCFERSNEIPLLDSTKYFLDNFERISDPEYIPSTEDILHSRKITTGIHQITFKVKVPRTMGGGVQEFRMYDVGGQRDQRNKWIQVFEGIQAVLFLISCGDFDQSLREDPRQNRLQEALNLFRSVWQNRFLASAGFIVFLNKQDVMERKIRAGKHIVDYFPDFEDFCNSPQEGNYFDESDWTKRFIQHKLIDITREPFKRNSRNNIDYSRRECYYHFTVATDTSCVRKVFNDVHQMILHQNMKLMGLL</sequence>
<feature type="binding site" evidence="10">
    <location>
        <position position="188"/>
    </location>
    <ligand>
        <name>Mg(2+)</name>
        <dbReference type="ChEBI" id="CHEBI:18420"/>
    </ligand>
</feature>
<dbReference type="OMA" id="NCFGESD"/>
<dbReference type="AlphaFoldDB" id="A0A034VWX0"/>
<dbReference type="GO" id="GO:0046872">
    <property type="term" value="F:metal ion binding"/>
    <property type="evidence" value="ECO:0007669"/>
    <property type="project" value="UniProtKB-KW"/>
</dbReference>
<keyword evidence="8" id="KW-0807">Transducer</keyword>
<feature type="binding site" evidence="9">
    <location>
        <begin position="157"/>
        <end position="158"/>
    </location>
    <ligand>
        <name>GTP</name>
        <dbReference type="ChEBI" id="CHEBI:37565"/>
    </ligand>
</feature>
<keyword evidence="5 9" id="KW-0547">Nucleotide-binding</keyword>
<evidence type="ECO:0000256" key="6">
    <source>
        <dbReference type="ARBA" id="ARBA00022842"/>
    </source>
</evidence>
<comment type="function">
    <text evidence="1">Guanine nucleotide-binding proteins (G proteins) are involved as modulators or transducers in various transmembrane signaling systems.</text>
</comment>
<evidence type="ECO:0000256" key="10">
    <source>
        <dbReference type="PIRSR" id="PIRSR601019-2"/>
    </source>
</evidence>
<evidence type="ECO:0000313" key="12">
    <source>
        <dbReference type="Proteomes" id="UP001652620"/>
    </source>
</evidence>
<keyword evidence="6 10" id="KW-0460">Magnesium</keyword>
<dbReference type="GO" id="GO:0005525">
    <property type="term" value="F:GTP binding"/>
    <property type="evidence" value="ECO:0007669"/>
    <property type="project" value="UniProtKB-KW"/>
</dbReference>
<evidence type="ECO:0000313" key="11">
    <source>
        <dbReference type="EMBL" id="JAC46038.1"/>
    </source>
</evidence>
<dbReference type="InterPro" id="IPR001019">
    <property type="entry name" value="Gprotein_alpha_su"/>
</dbReference>
<evidence type="ECO:0000256" key="9">
    <source>
        <dbReference type="PIRSR" id="PIRSR601019-1"/>
    </source>
</evidence>
<dbReference type="GO" id="GO:0005737">
    <property type="term" value="C:cytoplasm"/>
    <property type="evidence" value="ECO:0007669"/>
    <property type="project" value="TreeGrafter"/>
</dbReference>
<dbReference type="PANTHER" id="PTHR10218">
    <property type="entry name" value="GTP-BINDING PROTEIN ALPHA SUBUNIT"/>
    <property type="match status" value="1"/>
</dbReference>
<dbReference type="RefSeq" id="XP_049313269.1">
    <property type="nucleotide sequence ID" value="XM_049457312.1"/>
</dbReference>
<dbReference type="Gene3D" id="3.40.50.300">
    <property type="entry name" value="P-loop containing nucleotide triphosphate hydrolases"/>
    <property type="match status" value="1"/>
</dbReference>
<dbReference type="SMART" id="SM00275">
    <property type="entry name" value="G_alpha"/>
    <property type="match status" value="1"/>
</dbReference>
<dbReference type="GO" id="GO:0031683">
    <property type="term" value="F:G-protein beta/gamma-subunit complex binding"/>
    <property type="evidence" value="ECO:0007669"/>
    <property type="project" value="InterPro"/>
</dbReference>
<dbReference type="InterPro" id="IPR027417">
    <property type="entry name" value="P-loop_NTPase"/>
</dbReference>
<feature type="binding site" evidence="9">
    <location>
        <begin position="215"/>
        <end position="219"/>
    </location>
    <ligand>
        <name>GTP</name>
        <dbReference type="ChEBI" id="CHEBI:37565"/>
    </ligand>
</feature>
<dbReference type="SUPFAM" id="SSF47895">
    <property type="entry name" value="Transducin (alpha subunit), insertion domain"/>
    <property type="match status" value="1"/>
</dbReference>
<dbReference type="GO" id="GO:0001664">
    <property type="term" value="F:G protein-coupled receptor binding"/>
    <property type="evidence" value="ECO:0007669"/>
    <property type="project" value="TreeGrafter"/>
</dbReference>
<name>A0A034VWX0_BACDO</name>
<proteinExistence type="inferred from homology"/>
<dbReference type="GO" id="GO:0005834">
    <property type="term" value="C:heterotrimeric G-protein complex"/>
    <property type="evidence" value="ECO:0007669"/>
    <property type="project" value="TreeGrafter"/>
</dbReference>
<evidence type="ECO:0000313" key="14">
    <source>
        <dbReference type="RefSeq" id="XP_049313269.1"/>
    </source>
</evidence>
<gene>
    <name evidence="11" type="primary">GNAF</name>
    <name evidence="13 14" type="synonym">LOC105223420</name>
</gene>
<evidence type="ECO:0000256" key="8">
    <source>
        <dbReference type="ARBA" id="ARBA00023224"/>
    </source>
</evidence>
<evidence type="ECO:0000313" key="13">
    <source>
        <dbReference type="RefSeq" id="XP_011199453.1"/>
    </source>
</evidence>
<feature type="binding site" evidence="10">
    <location>
        <position position="55"/>
    </location>
    <ligand>
        <name>Mg(2+)</name>
        <dbReference type="ChEBI" id="CHEBI:18420"/>
    </ligand>
</feature>
<dbReference type="CDD" id="cd00066">
    <property type="entry name" value="G-alpha"/>
    <property type="match status" value="1"/>
</dbReference>
<dbReference type="PRINTS" id="PR00318">
    <property type="entry name" value="GPROTEINA"/>
</dbReference>
<dbReference type="Pfam" id="PF00503">
    <property type="entry name" value="G-alpha"/>
    <property type="match status" value="1"/>
</dbReference>
<dbReference type="FunFam" id="3.40.50.300:FF:001723">
    <property type="entry name" value="Guanine nucleotide-binding protein G(f) subunit alpha"/>
    <property type="match status" value="1"/>
</dbReference>
<comment type="similarity">
    <text evidence="2">Belongs to the G-alpha family.</text>
</comment>
<dbReference type="PROSITE" id="PS51882">
    <property type="entry name" value="G_ALPHA"/>
    <property type="match status" value="1"/>
</dbReference>
<keyword evidence="12" id="KW-1185">Reference proteome</keyword>
<dbReference type="GO" id="GO:0003924">
    <property type="term" value="F:GTPase activity"/>
    <property type="evidence" value="ECO:0007669"/>
    <property type="project" value="InterPro"/>
</dbReference>
<keyword evidence="7 9" id="KW-0342">GTP-binding</keyword>
<accession>A0A034VWX0</accession>